<sequence length="100" mass="10872">LKLHDKTLITQVLCERNVAIGGESIGPLSHRPQRLRSRVLSGLPERIFEVHLARAALLCANITIMALDNERDAGSIVVLAATPVQLICVAIHIFLALTTN</sequence>
<evidence type="ECO:0000313" key="2">
    <source>
        <dbReference type="Proteomes" id="UP000050761"/>
    </source>
</evidence>
<name>A0A183G4F8_HELPZ</name>
<organism evidence="2 3">
    <name type="scientific">Heligmosomoides polygyrus</name>
    <name type="common">Parasitic roundworm</name>
    <dbReference type="NCBI Taxonomy" id="6339"/>
    <lineage>
        <taxon>Eukaryota</taxon>
        <taxon>Metazoa</taxon>
        <taxon>Ecdysozoa</taxon>
        <taxon>Nematoda</taxon>
        <taxon>Chromadorea</taxon>
        <taxon>Rhabditida</taxon>
        <taxon>Rhabditina</taxon>
        <taxon>Rhabditomorpha</taxon>
        <taxon>Strongyloidea</taxon>
        <taxon>Heligmosomidae</taxon>
        <taxon>Heligmosomoides</taxon>
    </lineage>
</organism>
<keyword evidence="1" id="KW-1133">Transmembrane helix</keyword>
<reference evidence="3" key="1">
    <citation type="submission" date="2019-09" db="UniProtKB">
        <authorList>
            <consortium name="WormBaseParasite"/>
        </authorList>
    </citation>
    <scope>IDENTIFICATION</scope>
</reference>
<protein>
    <submittedName>
        <fullName evidence="3">Polyprotein</fullName>
    </submittedName>
</protein>
<dbReference type="Proteomes" id="UP000050761">
    <property type="component" value="Unassembled WGS sequence"/>
</dbReference>
<feature type="transmembrane region" description="Helical" evidence="1">
    <location>
        <begin position="73"/>
        <end position="97"/>
    </location>
</feature>
<keyword evidence="1" id="KW-0472">Membrane</keyword>
<proteinExistence type="predicted"/>
<accession>A0A183G4F8</accession>
<evidence type="ECO:0000256" key="1">
    <source>
        <dbReference type="SAM" id="Phobius"/>
    </source>
</evidence>
<evidence type="ECO:0000313" key="3">
    <source>
        <dbReference type="WBParaSite" id="HPBE_0001640101-mRNA-1"/>
    </source>
</evidence>
<keyword evidence="2" id="KW-1185">Reference proteome</keyword>
<dbReference type="WBParaSite" id="HPBE_0001640101-mRNA-1">
    <property type="protein sequence ID" value="HPBE_0001640101-mRNA-1"/>
    <property type="gene ID" value="HPBE_0001640101"/>
</dbReference>
<dbReference type="AlphaFoldDB" id="A0A183G4F8"/>
<keyword evidence="1" id="KW-0812">Transmembrane</keyword>